<evidence type="ECO:0008006" key="8">
    <source>
        <dbReference type="Google" id="ProtNLM"/>
    </source>
</evidence>
<proteinExistence type="predicted"/>
<feature type="transmembrane region" description="Helical" evidence="5">
    <location>
        <begin position="139"/>
        <end position="158"/>
    </location>
</feature>
<dbReference type="Pfam" id="PF02674">
    <property type="entry name" value="Colicin_V"/>
    <property type="match status" value="1"/>
</dbReference>
<comment type="subcellular location">
    <subcellularLocation>
        <location evidence="1">Membrane</location>
        <topology evidence="1">Multi-pass membrane protein</topology>
    </subcellularLocation>
</comment>
<dbReference type="AlphaFoldDB" id="A0A0L8V7L7"/>
<dbReference type="PANTHER" id="PTHR37306">
    <property type="entry name" value="COLICIN V PRODUCTION PROTEIN"/>
    <property type="match status" value="1"/>
</dbReference>
<feature type="transmembrane region" description="Helical" evidence="5">
    <location>
        <begin position="37"/>
        <end position="53"/>
    </location>
</feature>
<evidence type="ECO:0000313" key="7">
    <source>
        <dbReference type="Proteomes" id="UP000036958"/>
    </source>
</evidence>
<dbReference type="OrthoDB" id="9799585at2"/>
<dbReference type="STRING" id="1409788.NC99_26710"/>
<dbReference type="Proteomes" id="UP000036958">
    <property type="component" value="Unassembled WGS sequence"/>
</dbReference>
<dbReference type="InterPro" id="IPR003825">
    <property type="entry name" value="Colicin-V_CvpA"/>
</dbReference>
<keyword evidence="2 5" id="KW-0812">Transmembrane</keyword>
<comment type="caution">
    <text evidence="6">The sequence shown here is derived from an EMBL/GenBank/DDBJ whole genome shotgun (WGS) entry which is preliminary data.</text>
</comment>
<protein>
    <recommendedName>
        <fullName evidence="8">Colicin V production protein</fullName>
    </recommendedName>
</protein>
<evidence type="ECO:0000256" key="5">
    <source>
        <dbReference type="SAM" id="Phobius"/>
    </source>
</evidence>
<reference evidence="7" key="1">
    <citation type="submission" date="2015-07" db="EMBL/GenBank/DDBJ databases">
        <title>Genome sequencing of Sunxiuqinia dokdonensis strain SK.</title>
        <authorList>
            <person name="Ahn S."/>
            <person name="Kim B.-C."/>
        </authorList>
    </citation>
    <scope>NUCLEOTIDE SEQUENCE [LARGE SCALE GENOMIC DNA]</scope>
    <source>
        <strain evidence="7">SK</strain>
    </source>
</reference>
<evidence type="ECO:0000313" key="6">
    <source>
        <dbReference type="EMBL" id="KOH44441.1"/>
    </source>
</evidence>
<sequence length="222" mass="24575">MKLPTDHLSKNIFLFLLKNIFRQKSTTFIWPFKSIDVNYIDIILGVLLVLAAFRGFYKGFVAEVASLAGLILGIWGAIHFSHLTAGFIVDTFNYQPEHLGLVAFIATFIVIVLLVHLIGKAVETIISAVALGFINRLAGILFGIIKSALILSVLLIVIDELDESIGLIPEDVKADSQMYEPVRNLLPTVLPFLNFGLEDGKLFENERSGRQPVAISTFKFQG</sequence>
<evidence type="ECO:0000256" key="3">
    <source>
        <dbReference type="ARBA" id="ARBA00022989"/>
    </source>
</evidence>
<feature type="transmembrane region" description="Helical" evidence="5">
    <location>
        <begin position="60"/>
        <end position="78"/>
    </location>
</feature>
<accession>A0A0L8V7L7</accession>
<feature type="transmembrane region" description="Helical" evidence="5">
    <location>
        <begin position="98"/>
        <end position="118"/>
    </location>
</feature>
<evidence type="ECO:0000256" key="4">
    <source>
        <dbReference type="ARBA" id="ARBA00023136"/>
    </source>
</evidence>
<dbReference type="EMBL" id="LGIA01000161">
    <property type="protein sequence ID" value="KOH44441.1"/>
    <property type="molecule type" value="Genomic_DNA"/>
</dbReference>
<keyword evidence="7" id="KW-1185">Reference proteome</keyword>
<dbReference type="GO" id="GO:0016020">
    <property type="term" value="C:membrane"/>
    <property type="evidence" value="ECO:0007669"/>
    <property type="project" value="UniProtKB-SubCell"/>
</dbReference>
<keyword evidence="3 5" id="KW-1133">Transmembrane helix</keyword>
<dbReference type="PANTHER" id="PTHR37306:SF1">
    <property type="entry name" value="COLICIN V PRODUCTION PROTEIN"/>
    <property type="match status" value="1"/>
</dbReference>
<gene>
    <name evidence="6" type="ORF">NC99_26710</name>
</gene>
<dbReference type="GO" id="GO:0009403">
    <property type="term" value="P:toxin biosynthetic process"/>
    <property type="evidence" value="ECO:0007669"/>
    <property type="project" value="InterPro"/>
</dbReference>
<evidence type="ECO:0000256" key="1">
    <source>
        <dbReference type="ARBA" id="ARBA00004141"/>
    </source>
</evidence>
<keyword evidence="4 5" id="KW-0472">Membrane</keyword>
<name>A0A0L8V7L7_9BACT</name>
<evidence type="ECO:0000256" key="2">
    <source>
        <dbReference type="ARBA" id="ARBA00022692"/>
    </source>
</evidence>
<organism evidence="6 7">
    <name type="scientific">Sunxiuqinia dokdonensis</name>
    <dbReference type="NCBI Taxonomy" id="1409788"/>
    <lineage>
        <taxon>Bacteria</taxon>
        <taxon>Pseudomonadati</taxon>
        <taxon>Bacteroidota</taxon>
        <taxon>Bacteroidia</taxon>
        <taxon>Marinilabiliales</taxon>
        <taxon>Prolixibacteraceae</taxon>
        <taxon>Sunxiuqinia</taxon>
    </lineage>
</organism>